<organism evidence="1">
    <name type="scientific">Yersinia pestis Java 9</name>
    <dbReference type="NCBI Taxonomy" id="880632"/>
    <lineage>
        <taxon>Bacteria</taxon>
        <taxon>Pseudomonadati</taxon>
        <taxon>Pseudomonadota</taxon>
        <taxon>Gammaproteobacteria</taxon>
        <taxon>Enterobacterales</taxon>
        <taxon>Yersiniaceae</taxon>
        <taxon>Yersinia</taxon>
    </lineage>
</organism>
<dbReference type="EMBL" id="CP002181">
    <property type="protein sequence ID" value="ADW66973.1"/>
    <property type="molecule type" value="Genomic_DNA"/>
</dbReference>
<geneLocation type="plasmid" evidence="1">
    <name>pJARS36</name>
</geneLocation>
<evidence type="ECO:0000313" key="1">
    <source>
        <dbReference type="EMBL" id="ADW66973.1"/>
    </source>
</evidence>
<gene>
    <name evidence="1" type="ORF">YPJ_pJARS3649</name>
</gene>
<protein>
    <submittedName>
        <fullName evidence="1">Uncharacterized protein</fullName>
    </submittedName>
</protein>
<accession>E8PSH3</accession>
<sequence>MHDLLLGRLGRCLDDLHPVCLQSYPQVPWIKNDYFFLIIKD</sequence>
<name>E8PSH3_YERPE</name>
<dbReference type="AlphaFoldDB" id="E8PSH3"/>
<keyword evidence="1" id="KW-0614">Plasmid</keyword>
<reference evidence="1" key="1">
    <citation type="journal article" date="2012" name="PLoS ONE">
        <title>Novel Plasmids and Resistance Phenotypes in Yersinia pestis: Unique Plasmid Inventory of Strain Java 9 Mediates High Levels of Arsenic Resistance.</title>
        <authorList>
            <person name="Eppinger M."/>
            <person name="Radnedge L."/>
            <person name="Andersen G."/>
            <person name="Vietri N."/>
            <person name="Severson G."/>
            <person name="Mou S."/>
            <person name="Ravel J."/>
            <person name="Worsham P.L."/>
        </authorList>
    </citation>
    <scope>NUCLEOTIDE SEQUENCE [LARGE SCALE GENOMIC DNA]</scope>
    <source>
        <strain evidence="1">Java 9</strain>
        <plasmid evidence="1">pJARS36</plasmid>
    </source>
</reference>
<proteinExistence type="predicted"/>